<comment type="caution">
    <text evidence="3">The sequence shown here is derived from an EMBL/GenBank/DDBJ whole genome shotgun (WGS) entry which is preliminary data.</text>
</comment>
<feature type="coiled-coil region" evidence="1">
    <location>
        <begin position="726"/>
        <end position="778"/>
    </location>
</feature>
<sequence length="828" mass="92376">MYLHHHRCTGDQACTPPPIVKCKSTGSPVVSSSGYRSTTGSNEFLPSGFPVDESKTPPSIRKSIFPQSPLGGTVSKKSANRSNHGNYAKDEKVHCPTVVTAEDEEGGMGCSANINSPFYGQRPEGEKNFSEPCCQSRHHHRTATVAAAFERPVVASAAEEPIRTGSDDRAAFVASTITPFLVELHLTDGDATIVSVGRLTAEIGYSHPHPKNRRTRDVDRRVTVEDPSTPVSINARGILEQGAVYAIASAVEHPEYVDIDEPSTSGRALGILKDSTASVITEDMLRLLPGIRAMYGIPNDVELRAPKEYERADWDIPGWTFLYEYTFRLGFRFPIPQVVRRMLVYYELAPGQLMPNTWRILLGLGILCERNNVQFGLGCLLHNYYLKEHLTDTGRYSLVSRNKKRDLIIDTKTNDRNWKDMFFFMRGPPVDGPWRMGGEEYQYRRVWNRYEVGGAGKAPECGVAPERTRILLEIPAAQRSVSNLLTEGNFRPSRLWRWSTLNRSRAPYPHVKDFLSCLWIRRSFEILQYNLHFLKPLTDVERRFAVTTMASGEINIPDDAETLRRYKEEFARKRAAAQKKRQAAEKSAGGSPSVIEPPLESSPERSPLKKKPRRAPAVERQKKAASSSKDKSTGPDFDPYSPMKLLASGLSSFKDPAGFLKRSDDFTLVDDDMHLKKVKTEEVFDTLLLSNFQAYQATLHLHGRYKAINDKSVALRKVGDALKAENAKLSTEKSLVEQQKVALEEELKNERARHQAEVARLNEAAGQQDKTIEALRERALSIAHLKLEESQGAGVDGDVQNVDENLGDDASLDKDDAAATDGPPQDGL</sequence>
<feature type="compositionally biased region" description="Polar residues" evidence="2">
    <location>
        <begin position="25"/>
        <end position="44"/>
    </location>
</feature>
<dbReference type="PANTHER" id="PTHR31099:SF28">
    <property type="entry name" value="F5J5.12"/>
    <property type="match status" value="1"/>
</dbReference>
<gene>
    <name evidence="3" type="ORF">LWI29_006036</name>
</gene>
<protein>
    <submittedName>
        <fullName evidence="3">Uncharacterized protein</fullName>
    </submittedName>
</protein>
<keyword evidence="4" id="KW-1185">Reference proteome</keyword>
<evidence type="ECO:0000256" key="2">
    <source>
        <dbReference type="SAM" id="MobiDB-lite"/>
    </source>
</evidence>
<keyword evidence="1" id="KW-0175">Coiled coil</keyword>
<dbReference type="Proteomes" id="UP001168877">
    <property type="component" value="Unassembled WGS sequence"/>
</dbReference>
<feature type="region of interest" description="Disordered" evidence="2">
    <location>
        <begin position="574"/>
        <end position="640"/>
    </location>
</feature>
<dbReference type="AlphaFoldDB" id="A0AA39W6M5"/>
<organism evidence="3 4">
    <name type="scientific">Acer saccharum</name>
    <name type="common">Sugar maple</name>
    <dbReference type="NCBI Taxonomy" id="4024"/>
    <lineage>
        <taxon>Eukaryota</taxon>
        <taxon>Viridiplantae</taxon>
        <taxon>Streptophyta</taxon>
        <taxon>Embryophyta</taxon>
        <taxon>Tracheophyta</taxon>
        <taxon>Spermatophyta</taxon>
        <taxon>Magnoliopsida</taxon>
        <taxon>eudicotyledons</taxon>
        <taxon>Gunneridae</taxon>
        <taxon>Pentapetalae</taxon>
        <taxon>rosids</taxon>
        <taxon>malvids</taxon>
        <taxon>Sapindales</taxon>
        <taxon>Sapindaceae</taxon>
        <taxon>Hippocastanoideae</taxon>
        <taxon>Acereae</taxon>
        <taxon>Acer</taxon>
    </lineage>
</organism>
<name>A0AA39W6M5_ACESA</name>
<feature type="compositionally biased region" description="Polar residues" evidence="2">
    <location>
        <begin position="75"/>
        <end position="85"/>
    </location>
</feature>
<reference evidence="3" key="2">
    <citation type="submission" date="2023-06" db="EMBL/GenBank/DDBJ databases">
        <authorList>
            <person name="Swenson N.G."/>
            <person name="Wegrzyn J.L."/>
            <person name="Mcevoy S.L."/>
        </authorList>
    </citation>
    <scope>NUCLEOTIDE SEQUENCE</scope>
    <source>
        <strain evidence="3">NS2018</strain>
        <tissue evidence="3">Leaf</tissue>
    </source>
</reference>
<feature type="region of interest" description="Disordered" evidence="2">
    <location>
        <begin position="791"/>
        <end position="828"/>
    </location>
</feature>
<evidence type="ECO:0000256" key="1">
    <source>
        <dbReference type="SAM" id="Coils"/>
    </source>
</evidence>
<evidence type="ECO:0000313" key="3">
    <source>
        <dbReference type="EMBL" id="KAK0603536.1"/>
    </source>
</evidence>
<proteinExistence type="predicted"/>
<feature type="region of interest" description="Disordered" evidence="2">
    <location>
        <begin position="25"/>
        <end position="88"/>
    </location>
</feature>
<evidence type="ECO:0000313" key="4">
    <source>
        <dbReference type="Proteomes" id="UP001168877"/>
    </source>
</evidence>
<dbReference type="EMBL" id="JAUESC010000002">
    <property type="protein sequence ID" value="KAK0603536.1"/>
    <property type="molecule type" value="Genomic_DNA"/>
</dbReference>
<accession>A0AA39W6M5</accession>
<reference evidence="3" key="1">
    <citation type="journal article" date="2022" name="Plant J.">
        <title>Strategies of tolerance reflected in two North American maple genomes.</title>
        <authorList>
            <person name="McEvoy S.L."/>
            <person name="Sezen U.U."/>
            <person name="Trouern-Trend A."/>
            <person name="McMahon S.M."/>
            <person name="Schaberg P.G."/>
            <person name="Yang J."/>
            <person name="Wegrzyn J.L."/>
            <person name="Swenson N.G."/>
        </authorList>
    </citation>
    <scope>NUCLEOTIDE SEQUENCE</scope>
    <source>
        <strain evidence="3">NS2018</strain>
    </source>
</reference>
<feature type="compositionally biased region" description="Basic and acidic residues" evidence="2">
    <location>
        <begin position="616"/>
        <end position="633"/>
    </location>
</feature>
<dbReference type="PANTHER" id="PTHR31099">
    <property type="entry name" value="OS06G0165300 PROTEIN"/>
    <property type="match status" value="1"/>
</dbReference>